<name>A0AAU7VIG2_9FIRM</name>
<proteinExistence type="predicted"/>
<reference evidence="1" key="2">
    <citation type="submission" date="2024-06" db="EMBL/GenBank/DDBJ databases">
        <authorList>
            <person name="Petrova K.O."/>
            <person name="Toshchakov S.V."/>
            <person name="Boltjanskaja Y.V."/>
            <person name="Kevbrin V."/>
        </authorList>
    </citation>
    <scope>NUCLEOTIDE SEQUENCE</scope>
    <source>
        <strain evidence="1">Z-910T</strain>
    </source>
</reference>
<dbReference type="Pfam" id="PF07374">
    <property type="entry name" value="DUF1492"/>
    <property type="match status" value="1"/>
</dbReference>
<gene>
    <name evidence="1" type="ORF">PRVXT_001592</name>
</gene>
<accession>A0AAU7VIG2</accession>
<protein>
    <submittedName>
        <fullName evidence="1">DUF1492 domain-containing protein</fullName>
    </submittedName>
</protein>
<dbReference type="SUPFAM" id="SSF88659">
    <property type="entry name" value="Sigma3 and sigma4 domains of RNA polymerase sigma factors"/>
    <property type="match status" value="1"/>
</dbReference>
<dbReference type="InterPro" id="IPR013324">
    <property type="entry name" value="RNA_pol_sigma_r3/r4-like"/>
</dbReference>
<dbReference type="InterPro" id="IPR010861">
    <property type="entry name" value="DUF1492"/>
</dbReference>
<evidence type="ECO:0000313" key="1">
    <source>
        <dbReference type="EMBL" id="XBX73600.1"/>
    </source>
</evidence>
<dbReference type="EMBL" id="CP158367">
    <property type="protein sequence ID" value="XBX73600.1"/>
    <property type="molecule type" value="Genomic_DNA"/>
</dbReference>
<sequence>MNAKEYLSQAIWLDKIIQNKLEQKEKLKSIAQKATTDFSQEKVSGSKIDKSAMESATVKIVDLQHEINSDIDRLIDLKTEILQTIALVGDTSHQLILEMRYINGKGWEEVAYNMGFDVRTIFRIHGKAIKEIEKIKSCQ</sequence>
<dbReference type="AlphaFoldDB" id="A0AAU7VIG2"/>
<dbReference type="RefSeq" id="WP_350342362.1">
    <property type="nucleotide sequence ID" value="NZ_CP158367.1"/>
</dbReference>
<reference evidence="1" key="1">
    <citation type="journal article" date="2013" name="Extremophiles">
        <title>Proteinivorax tanatarense gen. nov., sp. nov., an anaerobic, haloalkaliphilic, proteolytic bacterium isolated from a decaying algal bloom, and proposal of Proteinivoraceae fam. nov.</title>
        <authorList>
            <person name="Kevbrin V."/>
            <person name="Boltyanskaya Y."/>
            <person name="Zhilina T."/>
            <person name="Kolganova T."/>
            <person name="Lavrentjeva E."/>
            <person name="Kuznetsov B."/>
        </authorList>
    </citation>
    <scope>NUCLEOTIDE SEQUENCE</scope>
    <source>
        <strain evidence="1">Z-910T</strain>
    </source>
</reference>
<organism evidence="1">
    <name type="scientific">Proteinivorax tanatarense</name>
    <dbReference type="NCBI Taxonomy" id="1260629"/>
    <lineage>
        <taxon>Bacteria</taxon>
        <taxon>Bacillati</taxon>
        <taxon>Bacillota</taxon>
        <taxon>Clostridia</taxon>
        <taxon>Eubacteriales</taxon>
        <taxon>Proteinivoracaceae</taxon>
        <taxon>Proteinivorax</taxon>
    </lineage>
</organism>